<evidence type="ECO:0000313" key="4">
    <source>
        <dbReference type="Proteomes" id="UP000054565"/>
    </source>
</evidence>
<reference evidence="4" key="1">
    <citation type="journal article" date="2010" name="Genome Res.">
        <title>Population genomic sequencing of Coccidioides fungi reveals recent hybridization and transposon control.</title>
        <authorList>
            <person name="Neafsey D.E."/>
            <person name="Barker B.M."/>
            <person name="Sharpton T.J."/>
            <person name="Stajich J.E."/>
            <person name="Park D.J."/>
            <person name="Whiston E."/>
            <person name="Hung C.-Y."/>
            <person name="McMahan C."/>
            <person name="White J."/>
            <person name="Sykes S."/>
            <person name="Heiman D."/>
            <person name="Young S."/>
            <person name="Zeng Q."/>
            <person name="Abouelleil A."/>
            <person name="Aftuck L."/>
            <person name="Bessette D."/>
            <person name="Brown A."/>
            <person name="FitzGerald M."/>
            <person name="Lui A."/>
            <person name="Macdonald J.P."/>
            <person name="Priest M."/>
            <person name="Orbach M.J."/>
            <person name="Galgiani J.N."/>
            <person name="Kirkland T.N."/>
            <person name="Cole G.T."/>
            <person name="Birren B.W."/>
            <person name="Henn M.R."/>
            <person name="Taylor J.W."/>
            <person name="Rounsley S.D."/>
        </authorList>
    </citation>
    <scope>NUCLEOTIDE SEQUENCE [LARGE SCALE GENOMIC DNA]</scope>
    <source>
        <strain evidence="4">RMSCC 2394</strain>
    </source>
</reference>
<dbReference type="InterPro" id="IPR002885">
    <property type="entry name" value="PPR_rpt"/>
</dbReference>
<dbReference type="PANTHER" id="PTHR47939:SF13">
    <property type="entry name" value="OS03G0201400 PROTEIN"/>
    <property type="match status" value="1"/>
</dbReference>
<evidence type="ECO:0000256" key="2">
    <source>
        <dbReference type="SAM" id="MobiDB-lite"/>
    </source>
</evidence>
<gene>
    <name evidence="3" type="ORF">CIRG_02923</name>
</gene>
<feature type="compositionally biased region" description="Basic and acidic residues" evidence="2">
    <location>
        <begin position="105"/>
        <end position="115"/>
    </location>
</feature>
<dbReference type="Pfam" id="PF01535">
    <property type="entry name" value="PPR"/>
    <property type="match status" value="1"/>
</dbReference>
<evidence type="ECO:0000313" key="3">
    <source>
        <dbReference type="EMBL" id="KMP03231.1"/>
    </source>
</evidence>
<sequence length="923" mass="104129">MIPKPTTGATLPSRGALHVLRRLALAGSTVGAIGSACTVATISYEVNRRVQLAENLVENKRSLKTTCPNYDSTARGAMVAKMMEAAEAGEFVGMDSFRQKGVSEVNRDQSDKRTLGELNMRNSSELNDPESKGTRRRRGEEALAWMQSLHEPWNTRLYGPRPTTRRSNSNVDDASFTNLLAELQSKNAAQNRPDHGAEDIPASLPLYNLRYHDNAADNAILAEKLLLQGKPVEAAQRFLRAYPTASPNLPEEAKQLCVRLFNGNLDAENVHLAHRLFRWMDPAHVISQEAWESLIAALAKKWNLESIATLYTDHADQFELSKPLRYSVLRSLTDSFRLEEARTMIFRFLKDDSECTLCAVYLGKLWKKTRNAELVEAQFKAILSSFEENNMQVSKILFNALLEAYVESGKDEHADELVENMKSKYNFSLPARTLGLLAYGRALKSDWDGVESYFEEIHKLDGHPDGKWFAKIFDRVFLEYFLGNSASNIRDFVLRAIEKYDLVPDKVLFEHIVQAYIQKGSPKMVLELIDVAESRSWPVMMKRDRFIDLLRIQRQNCGKANVGLWQMFRRFGRFSTSQRILGYNKDYFPTGKSFDSLGKTAPTVWSRKLNSKLPSRDFNHFPALYQQMIHCMHVGSMDKAIELYNEAKMLGKVMGELDIDLALTATIVHHGSFEQAKSILAEEKDSFPWIDKSSMPPFFQKLLTAGSTSEAEALTMAILNFYRILERQVLPIKHHVTVSTCSNLIRRRRTKNALRLIRAVNRSKFGGTSPFDSVAVLMIAKASSIIGNLAGIRWAILTALKRDSALSKDLVAEIHQTIERFKSRSPVASLSGDYGQEVKYLEDLAEILNQKELYIAARNSRRAPPPPGPDPYTPDPNQSQSAGFVIPELTDPNGHLLSDTLGTWLERVQLEHALTANNLTFSK</sequence>
<dbReference type="STRING" id="404692.A0A0J6Y3K6"/>
<accession>A0A0J6Y3K6</accession>
<feature type="region of interest" description="Disordered" evidence="2">
    <location>
        <begin position="860"/>
        <end position="884"/>
    </location>
</feature>
<dbReference type="EMBL" id="DS028094">
    <property type="protein sequence ID" value="KMP03231.1"/>
    <property type="molecule type" value="Genomic_DNA"/>
</dbReference>
<feature type="region of interest" description="Disordered" evidence="2">
    <location>
        <begin position="102"/>
        <end position="139"/>
    </location>
</feature>
<feature type="compositionally biased region" description="Pro residues" evidence="2">
    <location>
        <begin position="863"/>
        <end position="874"/>
    </location>
</feature>
<dbReference type="InterPro" id="IPR011990">
    <property type="entry name" value="TPR-like_helical_dom_sf"/>
</dbReference>
<dbReference type="AlphaFoldDB" id="A0A0J6Y3K6"/>
<dbReference type="PANTHER" id="PTHR47939">
    <property type="entry name" value="MEMBRANE-ASSOCIATED SALT-INDUCIBLE PROTEIN-LIKE"/>
    <property type="match status" value="1"/>
</dbReference>
<dbReference type="OrthoDB" id="3026777at2759"/>
<name>A0A0J6Y3K6_COCIT</name>
<proteinExistence type="predicted"/>
<dbReference type="Gene3D" id="1.25.40.10">
    <property type="entry name" value="Tetratricopeptide repeat domain"/>
    <property type="match status" value="1"/>
</dbReference>
<dbReference type="InterPro" id="IPR050667">
    <property type="entry name" value="PPR-containing_protein"/>
</dbReference>
<dbReference type="Proteomes" id="UP000054565">
    <property type="component" value="Unassembled WGS sequence"/>
</dbReference>
<feature type="compositionally biased region" description="Basic and acidic residues" evidence="2">
    <location>
        <begin position="129"/>
        <end position="139"/>
    </location>
</feature>
<protein>
    <submittedName>
        <fullName evidence="3">Pentatricopeptide repeat protein</fullName>
    </submittedName>
</protein>
<evidence type="ECO:0000256" key="1">
    <source>
        <dbReference type="ARBA" id="ARBA00022737"/>
    </source>
</evidence>
<organism evidence="3 4">
    <name type="scientific">Coccidioides immitis RMSCC 2394</name>
    <dbReference type="NCBI Taxonomy" id="404692"/>
    <lineage>
        <taxon>Eukaryota</taxon>
        <taxon>Fungi</taxon>
        <taxon>Dikarya</taxon>
        <taxon>Ascomycota</taxon>
        <taxon>Pezizomycotina</taxon>
        <taxon>Eurotiomycetes</taxon>
        <taxon>Eurotiomycetidae</taxon>
        <taxon>Onygenales</taxon>
        <taxon>Onygenaceae</taxon>
        <taxon>Coccidioides</taxon>
    </lineage>
</organism>
<keyword evidence="1" id="KW-0677">Repeat</keyword>